<dbReference type="Proteomes" id="UP000006672">
    <property type="component" value="Unassembled WGS sequence"/>
</dbReference>
<accession>A0A0J9XMG5</accession>
<name>A0A0J9XMG5_BRUMA</name>
<dbReference type="OMA" id="FTISHKC"/>
<dbReference type="WBParaSite" id="Bm8085.1">
    <property type="protein sequence ID" value="Bm8085.1"/>
    <property type="gene ID" value="WBGene00228346"/>
</dbReference>
<reference evidence="6" key="2">
    <citation type="submission" date="2012-12" db="EMBL/GenBank/DDBJ databases">
        <authorList>
            <person name="Gao Y.W."/>
            <person name="Fan S.T."/>
            <person name="Sun H.T."/>
            <person name="Wang Z."/>
            <person name="Gao X.L."/>
            <person name="Li Y.G."/>
            <person name="Wang T.C."/>
            <person name="Zhang K."/>
            <person name="Xu W.W."/>
            <person name="Yu Z.J."/>
            <person name="Xia X.Z."/>
        </authorList>
    </citation>
    <scope>NUCLEOTIDE SEQUENCE</scope>
    <source>
        <strain evidence="6">FR3</strain>
    </source>
</reference>
<dbReference type="WormBase" id="Bm8085">
    <property type="protein sequence ID" value="BM34577"/>
    <property type="gene ID" value="WBGene00228346"/>
</dbReference>
<dbReference type="CTD" id="6098428"/>
<dbReference type="EMBL" id="LN855388">
    <property type="protein sequence ID" value="CDP91044.1"/>
    <property type="molecule type" value="Genomic_DNA"/>
</dbReference>
<feature type="signal peptide" evidence="5">
    <location>
        <begin position="1"/>
        <end position="20"/>
    </location>
</feature>
<dbReference type="KEGG" id="bmy:BM_BM8085"/>
<evidence type="ECO:0000256" key="4">
    <source>
        <dbReference type="ARBA" id="ARBA00022729"/>
    </source>
</evidence>
<dbReference type="AlphaFoldDB" id="A0A0J9XMG5"/>
<dbReference type="GO" id="GO:0005576">
    <property type="term" value="C:extracellular region"/>
    <property type="evidence" value="ECO:0007669"/>
    <property type="project" value="UniProtKB-SubCell"/>
</dbReference>
<reference evidence="6 8" key="1">
    <citation type="journal article" date="2007" name="Science">
        <title>Draft genome of the filarial nematode parasite Brugia malayi.</title>
        <authorList>
            <person name="Ghedin E."/>
            <person name="Wang S."/>
            <person name="Spiro D."/>
            <person name="Caler E."/>
            <person name="Zhao Q."/>
            <person name="Crabtree J."/>
            <person name="Allen J.E."/>
            <person name="Delcher A.L."/>
            <person name="Guiliano D.B."/>
            <person name="Miranda-Saavedra D."/>
            <person name="Angiuoli S.V."/>
            <person name="Creasy T."/>
            <person name="Amedeo P."/>
            <person name="Haas B."/>
            <person name="El-Sayed N.M."/>
            <person name="Wortman J.R."/>
            <person name="Feldblyum T."/>
            <person name="Tallon L."/>
            <person name="Schatz M."/>
            <person name="Shumway M."/>
            <person name="Koo H."/>
            <person name="Salzberg S.L."/>
            <person name="Schobel S."/>
            <person name="Pertea M."/>
            <person name="Pop M."/>
            <person name="White O."/>
            <person name="Barton G.J."/>
            <person name="Carlow C.K."/>
            <person name="Crawford M.J."/>
            <person name="Daub J."/>
            <person name="Dimmic M.W."/>
            <person name="Estes C.F."/>
            <person name="Foster J.M."/>
            <person name="Ganatra M."/>
            <person name="Gregory W.F."/>
            <person name="Johnson N.M."/>
            <person name="Jin J."/>
            <person name="Komuniecki R."/>
            <person name="Korf I."/>
            <person name="Kumar S."/>
            <person name="Laney S."/>
            <person name="Li B.W."/>
            <person name="Li W."/>
            <person name="Lindblom T.H."/>
            <person name="Lustigman S."/>
            <person name="Ma D."/>
            <person name="Maina C.V."/>
            <person name="Martin D.M."/>
            <person name="McCarter J.P."/>
            <person name="McReynolds L."/>
            <person name="Mitreva M."/>
            <person name="Nutman T.B."/>
            <person name="Parkinson J."/>
            <person name="Peregrin-Alvarez J.M."/>
            <person name="Poole C."/>
            <person name="Ren Q."/>
            <person name="Saunders L."/>
            <person name="Sluder A.E."/>
            <person name="Smith K."/>
            <person name="Stanke M."/>
            <person name="Unnasch T.R."/>
            <person name="Ware J."/>
            <person name="Wei A.D."/>
            <person name="Weil G."/>
            <person name="Williams D.J."/>
            <person name="Zhang Y."/>
            <person name="Williams S.A."/>
            <person name="Fraser-Liggett C."/>
            <person name="Slatko B."/>
            <person name="Blaxter M.L."/>
            <person name="Scott A.L."/>
        </authorList>
    </citation>
    <scope>NUCLEOTIDE SEQUENCE</scope>
    <source>
        <strain evidence="6 8">FR3</strain>
    </source>
</reference>
<dbReference type="InterPro" id="IPR001534">
    <property type="entry name" value="Transthyretin-like"/>
</dbReference>
<keyword evidence="8" id="KW-1185">Reference proteome</keyword>
<protein>
    <submittedName>
        <fullName evidence="6">Bm8085</fullName>
    </submittedName>
    <submittedName>
        <fullName evidence="7 9">Transthyretin-like family protein</fullName>
    </submittedName>
</protein>
<dbReference type="Gene3D" id="2.60.40.3330">
    <property type="match status" value="1"/>
</dbReference>
<dbReference type="EMBL" id="CAAKNF010000192">
    <property type="protein sequence ID" value="VIO90220.1"/>
    <property type="molecule type" value="Genomic_DNA"/>
</dbReference>
<proteinExistence type="inferred from homology"/>
<dbReference type="PANTHER" id="PTHR21700">
    <property type="entry name" value="TRANSTHYRETIN-LIKE FAMILY PROTEIN-RELATED"/>
    <property type="match status" value="1"/>
</dbReference>
<dbReference type="GO" id="GO:0009986">
    <property type="term" value="C:cell surface"/>
    <property type="evidence" value="ECO:0007669"/>
    <property type="project" value="InterPro"/>
</dbReference>
<sequence length="139" mass="15527">MRLTLTFIIISGISIPITTALKMKSVGVNGTVICDGKPVNDALIELYSERNAGKSNAVLAKTKTNEQGHFIIKGSSKKDTFDPQFTISHKCRTKLCTRRVFLRIPDKYFTLSSKPHEIYDVGVIDMKNKFLTETKTCPT</sequence>
<organism evidence="6">
    <name type="scientific">Brugia malayi</name>
    <name type="common">Filarial nematode worm</name>
    <dbReference type="NCBI Taxonomy" id="6279"/>
    <lineage>
        <taxon>Eukaryota</taxon>
        <taxon>Metazoa</taxon>
        <taxon>Ecdysozoa</taxon>
        <taxon>Nematoda</taxon>
        <taxon>Chromadorea</taxon>
        <taxon>Rhabditida</taxon>
        <taxon>Spirurina</taxon>
        <taxon>Spiruromorpha</taxon>
        <taxon>Filarioidea</taxon>
        <taxon>Onchocercidae</taxon>
        <taxon>Brugia</taxon>
    </lineage>
</organism>
<evidence type="ECO:0000313" key="8">
    <source>
        <dbReference type="Proteomes" id="UP000006672"/>
    </source>
</evidence>
<dbReference type="Pfam" id="PF01060">
    <property type="entry name" value="TTR-52"/>
    <property type="match status" value="1"/>
</dbReference>
<evidence type="ECO:0000313" key="6">
    <source>
        <dbReference type="EMBL" id="CDP91044.1"/>
    </source>
</evidence>
<comment type="subcellular location">
    <subcellularLocation>
        <location evidence="1">Secreted</location>
    </subcellularLocation>
</comment>
<gene>
    <name evidence="6 9 10" type="ORF">Bm8085</name>
    <name evidence="7" type="ORF">BM_BM8085</name>
    <name evidence="6" type="ORF">BM_Bm8085</name>
</gene>
<keyword evidence="4 5" id="KW-0732">Signal</keyword>
<evidence type="ECO:0000256" key="2">
    <source>
        <dbReference type="ARBA" id="ARBA00010112"/>
    </source>
</evidence>
<dbReference type="OrthoDB" id="5809908at2759"/>
<keyword evidence="3" id="KW-0964">Secreted</keyword>
<evidence type="ECO:0000313" key="10">
    <source>
        <dbReference type="WormBase" id="Bm8085"/>
    </source>
</evidence>
<comment type="similarity">
    <text evidence="2">Belongs to the nematode transthyretin-like family.</text>
</comment>
<evidence type="ECO:0000256" key="1">
    <source>
        <dbReference type="ARBA" id="ARBA00004613"/>
    </source>
</evidence>
<evidence type="ECO:0000256" key="5">
    <source>
        <dbReference type="SAM" id="SignalP"/>
    </source>
</evidence>
<dbReference type="GeneID" id="6098428"/>
<dbReference type="InterPro" id="IPR038479">
    <property type="entry name" value="Transthyretin-like_sf"/>
</dbReference>
<reference evidence="9" key="4">
    <citation type="submission" date="2019-12" db="UniProtKB">
        <authorList>
            <consortium name="WormBaseParasite"/>
        </authorList>
    </citation>
    <scope>IDENTIFICATION</scope>
</reference>
<dbReference type="RefSeq" id="XP_042932139.1">
    <property type="nucleotide sequence ID" value="XM_043076205.1"/>
</dbReference>
<feature type="chain" id="PRO_5023907083" evidence="5">
    <location>
        <begin position="21"/>
        <end position="139"/>
    </location>
</feature>
<evidence type="ECO:0000313" key="7">
    <source>
        <dbReference type="EMBL" id="VIO90220.1"/>
    </source>
</evidence>
<evidence type="ECO:0000256" key="3">
    <source>
        <dbReference type="ARBA" id="ARBA00022525"/>
    </source>
</evidence>
<reference evidence="7" key="3">
    <citation type="submission" date="2019-04" db="EMBL/GenBank/DDBJ databases">
        <authorList>
            <person name="Howe K."/>
            <person name="Paulini M."/>
            <person name="Williams G."/>
        </authorList>
    </citation>
    <scope>NUCLEOTIDE SEQUENCE [LARGE SCALE GENOMIC DNA]</scope>
    <source>
        <strain evidence="7">FR3</strain>
    </source>
</reference>
<evidence type="ECO:0000313" key="9">
    <source>
        <dbReference type="WBParaSite" id="Bm8085.1"/>
    </source>
</evidence>
<accession>A0A4E9F0S7</accession>